<dbReference type="GO" id="GO:0008483">
    <property type="term" value="F:transaminase activity"/>
    <property type="evidence" value="ECO:0007669"/>
    <property type="project" value="UniProtKB-KW"/>
</dbReference>
<sequence>MPELFEQEGVFAAVLGDNRLILGYGHLDEGIIKEGVQRIKRAMERG</sequence>
<evidence type="ECO:0000313" key="1">
    <source>
        <dbReference type="EMBL" id="AHV99458.1"/>
    </source>
</evidence>
<dbReference type="PATRIC" id="fig|1268072.3.peg.4714"/>
<evidence type="ECO:0000313" key="2">
    <source>
        <dbReference type="Proteomes" id="UP000019772"/>
    </source>
</evidence>
<protein>
    <submittedName>
        <fullName evidence="1">Transcriptional regulator containing a DNA-binding HTH domain and an aminotransferase domain (MocR family) protein</fullName>
    </submittedName>
</protein>
<name>X5A5A1_9BACL</name>
<organism evidence="1 2">
    <name type="scientific">Paenibacillus sabinae T27</name>
    <dbReference type="NCBI Taxonomy" id="1268072"/>
    <lineage>
        <taxon>Bacteria</taxon>
        <taxon>Bacillati</taxon>
        <taxon>Bacillota</taxon>
        <taxon>Bacilli</taxon>
        <taxon>Bacillales</taxon>
        <taxon>Paenibacillaceae</taxon>
        <taxon>Paenibacillus</taxon>
    </lineage>
</organism>
<dbReference type="HOGENOM" id="CLU_3186719_0_0_9"/>
<dbReference type="GO" id="GO:0003677">
    <property type="term" value="F:DNA binding"/>
    <property type="evidence" value="ECO:0007669"/>
    <property type="project" value="UniProtKB-KW"/>
</dbReference>
<dbReference type="AlphaFoldDB" id="X5A5A1"/>
<dbReference type="Proteomes" id="UP000019772">
    <property type="component" value="Chromosome"/>
</dbReference>
<gene>
    <name evidence="1" type="ORF">PSAB_22855</name>
</gene>
<keyword evidence="1" id="KW-0032">Aminotransferase</keyword>
<dbReference type="EMBL" id="CP004078">
    <property type="protein sequence ID" value="AHV99458.1"/>
    <property type="molecule type" value="Genomic_DNA"/>
</dbReference>
<keyword evidence="1" id="KW-0808">Transferase</keyword>
<keyword evidence="1" id="KW-0238">DNA-binding</keyword>
<reference evidence="1 2" key="1">
    <citation type="journal article" date="2014" name="PLoS Genet.">
        <title>Comparative Genomic Analysis of N2-Fixing and Non-N2-Fixing Paenibacillus spp.: Organization, Evolution and Expression of the Nitrogen Fixation Genes.</title>
        <authorList>
            <person name="Xie J.B."/>
            <person name="Du Z."/>
            <person name="Bai L."/>
            <person name="Tian C."/>
            <person name="Zhang Y."/>
            <person name="Xie J.Y."/>
            <person name="Wang T."/>
            <person name="Liu X."/>
            <person name="Chen X."/>
            <person name="Cheng Q."/>
            <person name="Chen S."/>
            <person name="Li J."/>
        </authorList>
    </citation>
    <scope>NUCLEOTIDE SEQUENCE [LARGE SCALE GENOMIC DNA]</scope>
    <source>
        <strain evidence="1 2">T27</strain>
    </source>
</reference>
<accession>X5A5A1</accession>
<proteinExistence type="predicted"/>
<keyword evidence="2" id="KW-1185">Reference proteome</keyword>
<dbReference type="KEGG" id="psab:PSAB_22855"/>